<feature type="signal peptide" evidence="1">
    <location>
        <begin position="1"/>
        <end position="20"/>
    </location>
</feature>
<proteinExistence type="predicted"/>
<dbReference type="Proteomes" id="UP001606210">
    <property type="component" value="Unassembled WGS sequence"/>
</dbReference>
<dbReference type="InterPro" id="IPR010239">
    <property type="entry name" value="CHP02001"/>
</dbReference>
<evidence type="ECO:0000313" key="2">
    <source>
        <dbReference type="EMBL" id="MFG6432720.1"/>
    </source>
</evidence>
<dbReference type="NCBIfam" id="TIGR02001">
    <property type="entry name" value="gcw_chp"/>
    <property type="match status" value="1"/>
</dbReference>
<reference evidence="2 3" key="1">
    <citation type="submission" date="2024-08" db="EMBL/GenBank/DDBJ databases">
        <authorList>
            <person name="Lu H."/>
        </authorList>
    </citation>
    <scope>NUCLEOTIDE SEQUENCE [LARGE SCALE GENOMIC DNA]</scope>
    <source>
        <strain evidence="2 3">LYH14W</strain>
    </source>
</reference>
<protein>
    <submittedName>
        <fullName evidence="2">TorF family putative porin</fullName>
    </submittedName>
</protein>
<evidence type="ECO:0000313" key="3">
    <source>
        <dbReference type="Proteomes" id="UP001606210"/>
    </source>
</evidence>
<comment type="caution">
    <text evidence="2">The sequence shown here is derived from an EMBL/GenBank/DDBJ whole genome shotgun (WGS) entry which is preliminary data.</text>
</comment>
<name>A0ABW7FAB2_9BURK</name>
<organism evidence="2 3">
    <name type="scientific">Pelomonas parva</name>
    <dbReference type="NCBI Taxonomy" id="3299032"/>
    <lineage>
        <taxon>Bacteria</taxon>
        <taxon>Pseudomonadati</taxon>
        <taxon>Pseudomonadota</taxon>
        <taxon>Betaproteobacteria</taxon>
        <taxon>Burkholderiales</taxon>
        <taxon>Sphaerotilaceae</taxon>
        <taxon>Roseateles</taxon>
    </lineage>
</organism>
<keyword evidence="3" id="KW-1185">Reference proteome</keyword>
<accession>A0ABW7FAB2</accession>
<dbReference type="RefSeq" id="WP_394482807.1">
    <property type="nucleotide sequence ID" value="NZ_JBIGHV010000009.1"/>
</dbReference>
<dbReference type="Pfam" id="PF09694">
    <property type="entry name" value="Gcw_chp"/>
    <property type="match status" value="1"/>
</dbReference>
<evidence type="ECO:0000256" key="1">
    <source>
        <dbReference type="SAM" id="SignalP"/>
    </source>
</evidence>
<sequence>MKFSPSLIALALTTALPAFAQEASPLTFNASVVSDYRYRGISQTRLKPAVQGGLDYAAPGGFYIGAWASSIKWIKDVGGDSEVEIDVYGGWKGEVAPGLTLDVGGLQYYYPSNKLAVSANTFELYGALSFGPVTVKYSHALTDTFGNPDSKSSGYLDVSASFEVADGWMLAPHVGHQKIKGPVGGPATYTDYSLTLSKSFGALTPSLAVIGTDADKGFYTVKDKFLGKSGVVVGLKYAF</sequence>
<keyword evidence="1" id="KW-0732">Signal</keyword>
<gene>
    <name evidence="2" type="ORF">ACG00Y_22580</name>
</gene>
<feature type="chain" id="PRO_5046874280" evidence="1">
    <location>
        <begin position="21"/>
        <end position="239"/>
    </location>
</feature>
<dbReference type="EMBL" id="JBIGHV010000009">
    <property type="protein sequence ID" value="MFG6432720.1"/>
    <property type="molecule type" value="Genomic_DNA"/>
</dbReference>